<evidence type="ECO:0000313" key="2">
    <source>
        <dbReference type="EMBL" id="KAA8628875.1"/>
    </source>
</evidence>
<sequence>MAGTKRSAPSRSFSPEDSPSKKTRIDRHVDMKQRGAQDKNFERKQEEELKASTEYHEQATNDKKMAVKKDSSVKDEAKKDEETRFQPTAVIDHFQNDVTTCDGRDTSPTVLLKGNDENLPSSRMKLQEPVEKDEKQR</sequence>
<gene>
    <name evidence="2" type="ORF">SMACR_09097</name>
</gene>
<proteinExistence type="predicted"/>
<feature type="region of interest" description="Disordered" evidence="1">
    <location>
        <begin position="1"/>
        <end position="137"/>
    </location>
</feature>
<dbReference type="AlphaFoldDB" id="A0A8S8ZKE6"/>
<dbReference type="VEuPathDB" id="FungiDB:SMAC_09097"/>
<feature type="compositionally biased region" description="Basic and acidic residues" evidence="1">
    <location>
        <begin position="26"/>
        <end position="84"/>
    </location>
</feature>
<evidence type="ECO:0000256" key="1">
    <source>
        <dbReference type="SAM" id="MobiDB-lite"/>
    </source>
</evidence>
<dbReference type="Proteomes" id="UP000433876">
    <property type="component" value="Unassembled WGS sequence"/>
</dbReference>
<protein>
    <submittedName>
        <fullName evidence="2">Uncharacterized protein</fullName>
    </submittedName>
</protein>
<organism evidence="2 3">
    <name type="scientific">Sordaria macrospora</name>
    <dbReference type="NCBI Taxonomy" id="5147"/>
    <lineage>
        <taxon>Eukaryota</taxon>
        <taxon>Fungi</taxon>
        <taxon>Dikarya</taxon>
        <taxon>Ascomycota</taxon>
        <taxon>Pezizomycotina</taxon>
        <taxon>Sordariomycetes</taxon>
        <taxon>Sordariomycetidae</taxon>
        <taxon>Sordariales</taxon>
        <taxon>Sordariaceae</taxon>
        <taxon>Sordaria</taxon>
    </lineage>
</organism>
<evidence type="ECO:0000313" key="3">
    <source>
        <dbReference type="Proteomes" id="UP000433876"/>
    </source>
</evidence>
<name>A0A8S8ZKE6_SORMA</name>
<dbReference type="EMBL" id="NMPR01000159">
    <property type="protein sequence ID" value="KAA8628875.1"/>
    <property type="molecule type" value="Genomic_DNA"/>
</dbReference>
<feature type="compositionally biased region" description="Polar residues" evidence="1">
    <location>
        <begin position="7"/>
        <end position="17"/>
    </location>
</feature>
<reference evidence="2 3" key="1">
    <citation type="submission" date="2017-07" db="EMBL/GenBank/DDBJ databases">
        <title>Genome sequence of the Sordaria macrospora wild type strain R19027.</title>
        <authorList>
            <person name="Nowrousian M."/>
            <person name="Teichert I."/>
            <person name="Kueck U."/>
        </authorList>
    </citation>
    <scope>NUCLEOTIDE SEQUENCE [LARGE SCALE GENOMIC DNA]</scope>
    <source>
        <strain evidence="2 3">R19027</strain>
        <tissue evidence="2">Mycelium</tissue>
    </source>
</reference>
<feature type="compositionally biased region" description="Basic and acidic residues" evidence="1">
    <location>
        <begin position="125"/>
        <end position="137"/>
    </location>
</feature>
<accession>A0A8S8ZKE6</accession>
<comment type="caution">
    <text evidence="2">The sequence shown here is derived from an EMBL/GenBank/DDBJ whole genome shotgun (WGS) entry which is preliminary data.</text>
</comment>